<name>A0AAN8TF42_SOLBU</name>
<dbReference type="AlphaFoldDB" id="A0AAN8TF42"/>
<organism evidence="1 2">
    <name type="scientific">Solanum bulbocastanum</name>
    <name type="common">Wild potato</name>
    <dbReference type="NCBI Taxonomy" id="147425"/>
    <lineage>
        <taxon>Eukaryota</taxon>
        <taxon>Viridiplantae</taxon>
        <taxon>Streptophyta</taxon>
        <taxon>Embryophyta</taxon>
        <taxon>Tracheophyta</taxon>
        <taxon>Spermatophyta</taxon>
        <taxon>Magnoliopsida</taxon>
        <taxon>eudicotyledons</taxon>
        <taxon>Gunneridae</taxon>
        <taxon>Pentapetalae</taxon>
        <taxon>asterids</taxon>
        <taxon>lamiids</taxon>
        <taxon>Solanales</taxon>
        <taxon>Solanaceae</taxon>
        <taxon>Solanoideae</taxon>
        <taxon>Solaneae</taxon>
        <taxon>Solanum</taxon>
    </lineage>
</organism>
<protein>
    <submittedName>
        <fullName evidence="1">Uncharacterized protein</fullName>
    </submittedName>
</protein>
<dbReference type="EMBL" id="JBANQN010000007">
    <property type="protein sequence ID" value="KAK6784037.1"/>
    <property type="molecule type" value="Genomic_DNA"/>
</dbReference>
<sequence length="95" mass="11372">MKRIGDNDTFISNSPHSPKAIEAICFMCRKRRNTRRHIKETSYHKMYYQCELIVHHLIKVKFHWMRNIPHQWKDIKGDLIYAEAQNIGITTSMEA</sequence>
<evidence type="ECO:0000313" key="2">
    <source>
        <dbReference type="Proteomes" id="UP001371456"/>
    </source>
</evidence>
<gene>
    <name evidence="1" type="ORF">RDI58_017491</name>
</gene>
<comment type="caution">
    <text evidence="1">The sequence shown here is derived from an EMBL/GenBank/DDBJ whole genome shotgun (WGS) entry which is preliminary data.</text>
</comment>
<dbReference type="Proteomes" id="UP001371456">
    <property type="component" value="Unassembled WGS sequence"/>
</dbReference>
<reference evidence="1 2" key="1">
    <citation type="submission" date="2024-02" db="EMBL/GenBank/DDBJ databases">
        <title>de novo genome assembly of Solanum bulbocastanum strain 11H21.</title>
        <authorList>
            <person name="Hosaka A.J."/>
        </authorList>
    </citation>
    <scope>NUCLEOTIDE SEQUENCE [LARGE SCALE GENOMIC DNA]</scope>
    <source>
        <tissue evidence="1">Young leaves</tissue>
    </source>
</reference>
<evidence type="ECO:0000313" key="1">
    <source>
        <dbReference type="EMBL" id="KAK6784037.1"/>
    </source>
</evidence>
<accession>A0AAN8TF42</accession>
<proteinExistence type="predicted"/>
<keyword evidence="2" id="KW-1185">Reference proteome</keyword>